<accession>A0A507QR32</accession>
<protein>
    <recommendedName>
        <fullName evidence="4">4-hydroxy-2-oxoglutarate aldolase, mitochondrial</fullName>
    </recommendedName>
</protein>
<evidence type="ECO:0000313" key="2">
    <source>
        <dbReference type="EMBL" id="TQB69582.1"/>
    </source>
</evidence>
<dbReference type="EMBL" id="VIFY01000146">
    <property type="protein sequence ID" value="TQB69582.1"/>
    <property type="molecule type" value="Genomic_DNA"/>
</dbReference>
<dbReference type="PANTHER" id="PTHR12128">
    <property type="entry name" value="DIHYDRODIPICOLINATE SYNTHASE"/>
    <property type="match status" value="1"/>
</dbReference>
<dbReference type="SUPFAM" id="SSF51569">
    <property type="entry name" value="Aldolase"/>
    <property type="match status" value="1"/>
</dbReference>
<dbReference type="Gene3D" id="3.20.20.70">
    <property type="entry name" value="Aldolase class I"/>
    <property type="match status" value="1"/>
</dbReference>
<dbReference type="STRING" id="5098.A0A507QR32"/>
<dbReference type="GO" id="GO:0008840">
    <property type="term" value="F:4-hydroxy-tetrahydrodipicolinate synthase activity"/>
    <property type="evidence" value="ECO:0007669"/>
    <property type="project" value="TreeGrafter"/>
</dbReference>
<dbReference type="PANTHER" id="PTHR12128:SF52">
    <property type="entry name" value="4-HYDROXY-2-OXOGLUTARATE ALDOLASE, MITOCHONDRIAL-RELATED"/>
    <property type="match status" value="1"/>
</dbReference>
<name>A0A507QR32_MONPU</name>
<dbReference type="SMART" id="SM01130">
    <property type="entry name" value="DHDPS"/>
    <property type="match status" value="1"/>
</dbReference>
<organism evidence="2 3">
    <name type="scientific">Monascus purpureus</name>
    <name type="common">Red mold</name>
    <name type="synonym">Monascus anka</name>
    <dbReference type="NCBI Taxonomy" id="5098"/>
    <lineage>
        <taxon>Eukaryota</taxon>
        <taxon>Fungi</taxon>
        <taxon>Dikarya</taxon>
        <taxon>Ascomycota</taxon>
        <taxon>Pezizomycotina</taxon>
        <taxon>Eurotiomycetes</taxon>
        <taxon>Eurotiomycetidae</taxon>
        <taxon>Eurotiales</taxon>
        <taxon>Aspergillaceae</taxon>
        <taxon>Monascus</taxon>
    </lineage>
</organism>
<reference evidence="2 3" key="1">
    <citation type="submission" date="2019-06" db="EMBL/GenBank/DDBJ databases">
        <title>Wine fermentation using esterase from Monascus purpureus.</title>
        <authorList>
            <person name="Geng C."/>
            <person name="Zhang Y."/>
        </authorList>
    </citation>
    <scope>NUCLEOTIDE SEQUENCE [LARGE SCALE GENOMIC DNA]</scope>
    <source>
        <strain evidence="2">HQ1</strain>
    </source>
</reference>
<dbReference type="AlphaFoldDB" id="A0A507QR32"/>
<keyword evidence="3" id="KW-1185">Reference proteome</keyword>
<sequence>MSDISSSTPNSGSLPPRNIYSRTHLNETYSATNMATSEENIRRILKPGVYVPTLAFFNKDTEELDEQTIAEHAVRMAKAGVAGLIIQGTQGEYAHLSHKERCRITRTTRHAVASAGYTQLPIIVGCGAQSTGETIELCQDAHASGGDYAIILPPSVYRAYYSKDTIKDFFTDVANTSPIPILIYNFPAGAGGIELDSDTIIELAGHPNTVGCKLSCGKTGSLNRIASATRPLTPTDRGDGFLCLGGYADIALQSLIGGASGIASGLANLAPKTVVRLVELYHLGRLNEARLLQEIVARADWIGTKYGICAFKSSIESYFGYGGFARRPLPRPTDQEAKLYKDAFSQLVDIEKSL</sequence>
<dbReference type="Pfam" id="PF00701">
    <property type="entry name" value="DHDPS"/>
    <property type="match status" value="1"/>
</dbReference>
<dbReference type="InterPro" id="IPR002220">
    <property type="entry name" value="DapA-like"/>
</dbReference>
<dbReference type="Proteomes" id="UP000319663">
    <property type="component" value="Unassembled WGS sequence"/>
</dbReference>
<gene>
    <name evidence="2" type="ORF">MPDQ_001663</name>
</gene>
<evidence type="ECO:0000256" key="1">
    <source>
        <dbReference type="SAM" id="MobiDB-lite"/>
    </source>
</evidence>
<feature type="region of interest" description="Disordered" evidence="1">
    <location>
        <begin position="1"/>
        <end position="20"/>
    </location>
</feature>
<feature type="compositionally biased region" description="Polar residues" evidence="1">
    <location>
        <begin position="1"/>
        <end position="13"/>
    </location>
</feature>
<proteinExistence type="predicted"/>
<dbReference type="CDD" id="cd00408">
    <property type="entry name" value="DHDPS-like"/>
    <property type="match status" value="1"/>
</dbReference>
<dbReference type="InterPro" id="IPR013785">
    <property type="entry name" value="Aldolase_TIM"/>
</dbReference>
<comment type="caution">
    <text evidence="2">The sequence shown here is derived from an EMBL/GenBank/DDBJ whole genome shotgun (WGS) entry which is preliminary data.</text>
</comment>
<evidence type="ECO:0008006" key="4">
    <source>
        <dbReference type="Google" id="ProtNLM"/>
    </source>
</evidence>
<dbReference type="PRINTS" id="PR00146">
    <property type="entry name" value="DHPICSNTHASE"/>
</dbReference>
<evidence type="ECO:0000313" key="3">
    <source>
        <dbReference type="Proteomes" id="UP000319663"/>
    </source>
</evidence>